<dbReference type="PROSITE" id="PS50896">
    <property type="entry name" value="LISH"/>
    <property type="match status" value="1"/>
</dbReference>
<dbReference type="OrthoDB" id="313453at2759"/>
<gene>
    <name evidence="3" type="ORF">TTHERM_00219080</name>
</gene>
<feature type="compositionally biased region" description="Low complexity" evidence="1">
    <location>
        <begin position="504"/>
        <end position="514"/>
    </location>
</feature>
<dbReference type="InterPro" id="IPR006594">
    <property type="entry name" value="LisH"/>
</dbReference>
<evidence type="ECO:0000313" key="4">
    <source>
        <dbReference type="Proteomes" id="UP000009168"/>
    </source>
</evidence>
<organism evidence="3 4">
    <name type="scientific">Tetrahymena thermophila (strain SB210)</name>
    <dbReference type="NCBI Taxonomy" id="312017"/>
    <lineage>
        <taxon>Eukaryota</taxon>
        <taxon>Sar</taxon>
        <taxon>Alveolata</taxon>
        <taxon>Ciliophora</taxon>
        <taxon>Intramacronucleata</taxon>
        <taxon>Oligohymenophorea</taxon>
        <taxon>Hymenostomatida</taxon>
        <taxon>Tetrahymenina</taxon>
        <taxon>Tetrahymenidae</taxon>
        <taxon>Tetrahymena</taxon>
    </lineage>
</organism>
<evidence type="ECO:0000313" key="3">
    <source>
        <dbReference type="EMBL" id="EAS00335.2"/>
    </source>
</evidence>
<dbReference type="Proteomes" id="UP000009168">
    <property type="component" value="Unassembled WGS sequence"/>
</dbReference>
<evidence type="ECO:0000256" key="1">
    <source>
        <dbReference type="SAM" id="MobiDB-lite"/>
    </source>
</evidence>
<dbReference type="PROSITE" id="PS50188">
    <property type="entry name" value="B302_SPRY"/>
    <property type="match status" value="1"/>
</dbReference>
<dbReference type="EMBL" id="GG662621">
    <property type="protein sequence ID" value="EAS00335.2"/>
    <property type="molecule type" value="Genomic_DNA"/>
</dbReference>
<dbReference type="InterPro" id="IPR003877">
    <property type="entry name" value="SPRY_dom"/>
</dbReference>
<dbReference type="AlphaFoldDB" id="I7M2G3"/>
<feature type="compositionally biased region" description="Low complexity" evidence="1">
    <location>
        <begin position="453"/>
        <end position="498"/>
    </location>
</feature>
<dbReference type="PANTHER" id="PTHR12864">
    <property type="entry name" value="RAN BINDING PROTEIN 9-RELATED"/>
    <property type="match status" value="1"/>
</dbReference>
<feature type="domain" description="B30.2/SPRY" evidence="2">
    <location>
        <begin position="1"/>
        <end position="186"/>
    </location>
</feature>
<dbReference type="KEGG" id="tet:TTHERM_00219080"/>
<dbReference type="InterPro" id="IPR044736">
    <property type="entry name" value="Gid1/RanBPM/SPLA_SPRY"/>
</dbReference>
<dbReference type="Gene3D" id="2.60.120.920">
    <property type="match status" value="1"/>
</dbReference>
<feature type="compositionally biased region" description="Basic and acidic residues" evidence="1">
    <location>
        <begin position="349"/>
        <end position="368"/>
    </location>
</feature>
<feature type="compositionally biased region" description="Low complexity" evidence="1">
    <location>
        <begin position="427"/>
        <end position="439"/>
    </location>
</feature>
<dbReference type="Pfam" id="PF00622">
    <property type="entry name" value="SPRY"/>
    <property type="match status" value="1"/>
</dbReference>
<feature type="region of interest" description="Disordered" evidence="1">
    <location>
        <begin position="422"/>
        <end position="514"/>
    </location>
</feature>
<dbReference type="InParanoid" id="I7M2G3"/>
<name>I7M2G3_TETTS</name>
<feature type="region of interest" description="Disordered" evidence="1">
    <location>
        <begin position="349"/>
        <end position="375"/>
    </location>
</feature>
<dbReference type="InterPro" id="IPR013320">
    <property type="entry name" value="ConA-like_dom_sf"/>
</dbReference>
<dbReference type="CDD" id="cd12885">
    <property type="entry name" value="SPRY_RanBP_like"/>
    <property type="match status" value="1"/>
</dbReference>
<dbReference type="InterPro" id="IPR043136">
    <property type="entry name" value="B30.2/SPRY_sf"/>
</dbReference>
<reference evidence="4" key="1">
    <citation type="journal article" date="2006" name="PLoS Biol.">
        <title>Macronuclear genome sequence of the ciliate Tetrahymena thermophila, a model eukaryote.</title>
        <authorList>
            <person name="Eisen J.A."/>
            <person name="Coyne R.S."/>
            <person name="Wu M."/>
            <person name="Wu D."/>
            <person name="Thiagarajan M."/>
            <person name="Wortman J.R."/>
            <person name="Badger J.H."/>
            <person name="Ren Q."/>
            <person name="Amedeo P."/>
            <person name="Jones K.M."/>
            <person name="Tallon L.J."/>
            <person name="Delcher A.L."/>
            <person name="Salzberg S.L."/>
            <person name="Silva J.C."/>
            <person name="Haas B.J."/>
            <person name="Majoros W.H."/>
            <person name="Farzad M."/>
            <person name="Carlton J.M."/>
            <person name="Smith R.K. Jr."/>
            <person name="Garg J."/>
            <person name="Pearlman R.E."/>
            <person name="Karrer K.M."/>
            <person name="Sun L."/>
            <person name="Manning G."/>
            <person name="Elde N.C."/>
            <person name="Turkewitz A.P."/>
            <person name="Asai D.J."/>
            <person name="Wilkes D.E."/>
            <person name="Wang Y."/>
            <person name="Cai H."/>
            <person name="Collins K."/>
            <person name="Stewart B.A."/>
            <person name="Lee S.R."/>
            <person name="Wilamowska K."/>
            <person name="Weinberg Z."/>
            <person name="Ruzzo W.L."/>
            <person name="Wloga D."/>
            <person name="Gaertig J."/>
            <person name="Frankel J."/>
            <person name="Tsao C.-C."/>
            <person name="Gorovsky M.A."/>
            <person name="Keeling P.J."/>
            <person name="Waller R.F."/>
            <person name="Patron N.J."/>
            <person name="Cherry J.M."/>
            <person name="Stover N.A."/>
            <person name="Krieger C.J."/>
            <person name="del Toro C."/>
            <person name="Ryder H.F."/>
            <person name="Williamson S.C."/>
            <person name="Barbeau R.A."/>
            <person name="Hamilton E.P."/>
            <person name="Orias E."/>
        </authorList>
    </citation>
    <scope>NUCLEOTIDE SEQUENCE [LARGE SCALE GENOMIC DNA]</scope>
    <source>
        <strain evidence="4">SB210</strain>
    </source>
</reference>
<proteinExistence type="predicted"/>
<accession>I7M2G3</accession>
<feature type="compositionally biased region" description="Polar residues" evidence="1">
    <location>
        <begin position="440"/>
        <end position="452"/>
    </location>
</feature>
<evidence type="ECO:0000259" key="2">
    <source>
        <dbReference type="PROSITE" id="PS50188"/>
    </source>
</evidence>
<dbReference type="InterPro" id="IPR001870">
    <property type="entry name" value="B30.2/SPRY"/>
</dbReference>
<dbReference type="STRING" id="312017.I7M2G3"/>
<dbReference type="GeneID" id="7837683"/>
<dbReference type="InterPro" id="IPR024964">
    <property type="entry name" value="CTLH/CRA"/>
</dbReference>
<protein>
    <submittedName>
        <fullName evidence="3">Ran-binding protein in the microtubule-organising centre protein</fullName>
    </submittedName>
</protein>
<keyword evidence="4" id="KW-1185">Reference proteome</keyword>
<sequence length="760" mass="86851">MSKEYLLQLLQKIPMKDDSPKLVLKQKPNPFIEFDKDSLTATYVGKNLIYSDTTSIQSNRPADRENLIFYYEITIKDLAKSDISVGFADSDFPMNKHPGHTKNSYGYQSDGSVYSNKKAQKRLWKMKDLDVIGCGINYLKKEIFFTHNGILSGPIFYDIDSTDYYPTLGMHGPRQKVKFNFGQEKFKFELQSYIQQEKEAILQIILENEVHHYDIHQVVQSYLYFNGYFETLNAFESASKMQRESTHLIVKDNVDGLNPIQVDQIRKHIEQKQKELMQAVQQNQDSNKCNNSKLAAEKMTGEEENSYSLLVGGDSNLQCHSFQTSQMNENSISLLGTNVNSNFEKIHVEEDEEESKKQDNGIKIHKDNSQNGNISNILKEANNSNITDQLNLSASTAITQQETNLLNQSNFINGNQCSQSIREQHQNQEQNNNGVVNQNSESKNNHQNQQTKSNGNNHATNTNNNNINNNQNSQSNSNHESNGNHNNPTNQQNQNNKNVDNRNIHSNNSSNYHISISNKQNQNQMQIEIDSPLFKKSMPFEKQPEKVSSKDGIFSNGLLDEQGCLSGGEQSQKQNLSPQIVLQNTLEQNKDILEQFRSDVLKLIAIGKCEECIKKIQNELPQLILSSKEILPNLYAQAFIERINNGQIIEAIIFAQKNLSAYQNETFYSYNENGFVIPISINELMGLVAIKDYSKYTGLQFLLSQNQRYIIQDLINKSILNLFGCADVSILELILKQLQLIANRFKQEKYYIGEIYNLKV</sequence>
<dbReference type="RefSeq" id="XP_001020580.2">
    <property type="nucleotide sequence ID" value="XM_001020580.2"/>
</dbReference>
<dbReference type="SUPFAM" id="SSF49899">
    <property type="entry name" value="Concanavalin A-like lectins/glucanases"/>
    <property type="match status" value="1"/>
</dbReference>
<dbReference type="Pfam" id="PF10607">
    <property type="entry name" value="CTLH"/>
    <property type="match status" value="1"/>
</dbReference>
<dbReference type="SMART" id="SM00449">
    <property type="entry name" value="SPRY"/>
    <property type="match status" value="1"/>
</dbReference>
<dbReference type="InterPro" id="IPR050618">
    <property type="entry name" value="Ubq-SigPath_Reg"/>
</dbReference>